<accession>A0A3B0W5I5</accession>
<evidence type="ECO:0000313" key="1">
    <source>
        <dbReference type="EMBL" id="VAW44559.1"/>
    </source>
</evidence>
<dbReference type="AlphaFoldDB" id="A0A3B0W5I5"/>
<sequence>MNLIKRFLIMAILAQAFISNAAIAKDIVIAISPYDEVGEPVIYKAKAIVLIQFAVTQQAGDRIIFIDGYNVQPIATIAIPEDKKYISAKARINVNRKAVAALLEFYANIIQPNREGHPSVNQAVKLPQLLRFAAQNYKSSQPLDVIILGSALYDDQGEFSMAKGHFPSDGHLSQSRAVTPFGTKDVNGLFHGLRVHIRFKDKLLENDRLSYFIHRFWTLFIEQEKQGGELVSFSSSKSVFERVKSGASAPEHNYELIKSDKLEMNQLQPIEVKKQSIFERSLSDTPLTKASINSASNLELGITWRCIKCDLDIYSSPFPNAPVLSYLNKNSSHGKYEKDFLQAPNINGLETISYKIQTELSMVVVAINFYSGSAPEGATGVIRISVDNQTYASNFIIKATKGNGGKGVKAILDSRHSNMPETIIIDLLEVVKTGTLQ</sequence>
<name>A0A3B0W5I5_9ZZZZ</name>
<dbReference type="EMBL" id="UOFC01000012">
    <property type="protein sequence ID" value="VAW44559.1"/>
    <property type="molecule type" value="Genomic_DNA"/>
</dbReference>
<organism evidence="1">
    <name type="scientific">hydrothermal vent metagenome</name>
    <dbReference type="NCBI Taxonomy" id="652676"/>
    <lineage>
        <taxon>unclassified sequences</taxon>
        <taxon>metagenomes</taxon>
        <taxon>ecological metagenomes</taxon>
    </lineage>
</organism>
<reference evidence="1" key="1">
    <citation type="submission" date="2018-06" db="EMBL/GenBank/DDBJ databases">
        <authorList>
            <person name="Zhirakovskaya E."/>
        </authorList>
    </citation>
    <scope>NUCLEOTIDE SEQUENCE</scope>
</reference>
<proteinExistence type="predicted"/>
<gene>
    <name evidence="1" type="ORF">MNBD_GAMMA03-671</name>
</gene>
<protein>
    <submittedName>
        <fullName evidence="1">Uncharacterized protein</fullName>
    </submittedName>
</protein>